<feature type="transmembrane region" description="Helical" evidence="1">
    <location>
        <begin position="51"/>
        <end position="71"/>
    </location>
</feature>
<dbReference type="Proteomes" id="UP000319908">
    <property type="component" value="Unassembled WGS sequence"/>
</dbReference>
<dbReference type="AlphaFoldDB" id="A0A5C6C770"/>
<organism evidence="2 3">
    <name type="scientific">Allorhodopirellula heiligendammensis</name>
    <dbReference type="NCBI Taxonomy" id="2714739"/>
    <lineage>
        <taxon>Bacteria</taxon>
        <taxon>Pseudomonadati</taxon>
        <taxon>Planctomycetota</taxon>
        <taxon>Planctomycetia</taxon>
        <taxon>Pirellulales</taxon>
        <taxon>Pirellulaceae</taxon>
        <taxon>Allorhodopirellula</taxon>
    </lineage>
</organism>
<dbReference type="EMBL" id="SJPU01000001">
    <property type="protein sequence ID" value="TWU19945.1"/>
    <property type="molecule type" value="Genomic_DNA"/>
</dbReference>
<keyword evidence="3" id="KW-1185">Reference proteome</keyword>
<dbReference type="OrthoDB" id="287528at2"/>
<keyword evidence="1" id="KW-0812">Transmembrane</keyword>
<sequence length="138" mass="14647">MVKVLQVIGGVITAIALAMVLLVAVEFFSSIVHPLPSDFDGTMEAMCAHVALYPAWVLAVVVPMWAAIAYISTWTAYHIGGRVAACVIAASLLAGVLFNVAMLPYPIWFKAISVAAIAGAVLVAMRNRQPDRLRGSAH</sequence>
<feature type="transmembrane region" description="Helical" evidence="1">
    <location>
        <begin position="107"/>
        <end position="125"/>
    </location>
</feature>
<keyword evidence="1" id="KW-1133">Transmembrane helix</keyword>
<protein>
    <submittedName>
        <fullName evidence="2">Uncharacterized protein</fullName>
    </submittedName>
</protein>
<reference evidence="2 3" key="1">
    <citation type="journal article" date="2020" name="Antonie Van Leeuwenhoek">
        <title>Rhodopirellula heiligendammensis sp. nov., Rhodopirellula pilleata sp. nov., and Rhodopirellula solitaria sp. nov. isolated from natural or artificial marine surfaces in Northern Germany and California, USA, and emended description of the genus Rhodopirellula.</title>
        <authorList>
            <person name="Kallscheuer N."/>
            <person name="Wiegand S."/>
            <person name="Jogler M."/>
            <person name="Boedeker C."/>
            <person name="Peeters S.H."/>
            <person name="Rast P."/>
            <person name="Heuer A."/>
            <person name="Jetten M.S.M."/>
            <person name="Rohde M."/>
            <person name="Jogler C."/>
        </authorList>
    </citation>
    <scope>NUCLEOTIDE SEQUENCE [LARGE SCALE GENOMIC DNA]</scope>
    <source>
        <strain evidence="2 3">Poly21</strain>
    </source>
</reference>
<feature type="transmembrane region" description="Helical" evidence="1">
    <location>
        <begin position="7"/>
        <end position="31"/>
    </location>
</feature>
<accession>A0A5C6C770</accession>
<keyword evidence="1" id="KW-0472">Membrane</keyword>
<evidence type="ECO:0000313" key="2">
    <source>
        <dbReference type="EMBL" id="TWU19945.1"/>
    </source>
</evidence>
<feature type="transmembrane region" description="Helical" evidence="1">
    <location>
        <begin position="83"/>
        <end position="101"/>
    </location>
</feature>
<gene>
    <name evidence="2" type="ORF">Poly21_21240</name>
</gene>
<proteinExistence type="predicted"/>
<evidence type="ECO:0000256" key="1">
    <source>
        <dbReference type="SAM" id="Phobius"/>
    </source>
</evidence>
<dbReference type="RefSeq" id="WP_146406647.1">
    <property type="nucleotide sequence ID" value="NZ_SJPU01000001.1"/>
</dbReference>
<evidence type="ECO:0000313" key="3">
    <source>
        <dbReference type="Proteomes" id="UP000319908"/>
    </source>
</evidence>
<comment type="caution">
    <text evidence="2">The sequence shown here is derived from an EMBL/GenBank/DDBJ whole genome shotgun (WGS) entry which is preliminary data.</text>
</comment>
<name>A0A5C6C770_9BACT</name>